<dbReference type="RefSeq" id="WP_315651102.1">
    <property type="nucleotide sequence ID" value="NZ_JAVXZY010000005.1"/>
</dbReference>
<dbReference type="SUPFAM" id="SSF46785">
    <property type="entry name" value="Winged helix' DNA-binding domain"/>
    <property type="match status" value="1"/>
</dbReference>
<name>A0ABU3PD45_9BURK</name>
<protein>
    <submittedName>
        <fullName evidence="6">LysR family transcriptional regulator</fullName>
    </submittedName>
</protein>
<evidence type="ECO:0000259" key="5">
    <source>
        <dbReference type="PROSITE" id="PS50931"/>
    </source>
</evidence>
<dbReference type="InterPro" id="IPR000847">
    <property type="entry name" value="LysR_HTH_N"/>
</dbReference>
<dbReference type="PANTHER" id="PTHR30427:SF1">
    <property type="entry name" value="TRANSCRIPTIONAL ACTIVATOR PROTEIN LYSR"/>
    <property type="match status" value="1"/>
</dbReference>
<dbReference type="InterPro" id="IPR036390">
    <property type="entry name" value="WH_DNA-bd_sf"/>
</dbReference>
<proteinExistence type="inferred from homology"/>
<reference evidence="6" key="1">
    <citation type="submission" date="2023-09" db="EMBL/GenBank/DDBJ databases">
        <title>Paucibacter sp. APW11 Genome sequencing and assembly.</title>
        <authorList>
            <person name="Kim I."/>
        </authorList>
    </citation>
    <scope>NUCLEOTIDE SEQUENCE</scope>
    <source>
        <strain evidence="6">APW11</strain>
    </source>
</reference>
<dbReference type="Pfam" id="PF03466">
    <property type="entry name" value="LysR_substrate"/>
    <property type="match status" value="1"/>
</dbReference>
<keyword evidence="4" id="KW-0804">Transcription</keyword>
<evidence type="ECO:0000256" key="1">
    <source>
        <dbReference type="ARBA" id="ARBA00009437"/>
    </source>
</evidence>
<dbReference type="Proteomes" id="UP001246372">
    <property type="component" value="Unassembled WGS sequence"/>
</dbReference>
<dbReference type="PROSITE" id="PS50931">
    <property type="entry name" value="HTH_LYSR"/>
    <property type="match status" value="1"/>
</dbReference>
<accession>A0ABU3PD45</accession>
<sequence>MNPAAIQHRHIEVFRAVMSAGNVSEAARQLHSSQPTLSRELARLEYLLGFALFERVRGRLRPTQRGLALFDEVQRSFQGLERISSRALELAQGGTAALELLCLPALSQALLPGACVRLQRLAPEARLNITPQEPPLLDEWLSAQRFDLGLTELAAAPAGTSSRLLFSADEVGVLPEGHPLLAKPVLQAADFAGQPFISLAPSDPYRQQIDRLFAEHGVGRDLRLQTHSAAAICELVRRGLGLSIINPLSALSLAGHGLHLRRLALSIPYQVYLAQPLLRASHARLEPLQQALHAEAEDLQQRLSIALQA</sequence>
<gene>
    <name evidence="6" type="ORF">RQP53_14620</name>
</gene>
<keyword evidence="2" id="KW-0805">Transcription regulation</keyword>
<organism evidence="6 7">
    <name type="scientific">Roseateles aquae</name>
    <dbReference type="NCBI Taxonomy" id="3077235"/>
    <lineage>
        <taxon>Bacteria</taxon>
        <taxon>Pseudomonadati</taxon>
        <taxon>Pseudomonadota</taxon>
        <taxon>Betaproteobacteria</taxon>
        <taxon>Burkholderiales</taxon>
        <taxon>Sphaerotilaceae</taxon>
        <taxon>Roseateles</taxon>
    </lineage>
</organism>
<evidence type="ECO:0000256" key="4">
    <source>
        <dbReference type="ARBA" id="ARBA00023163"/>
    </source>
</evidence>
<keyword evidence="7" id="KW-1185">Reference proteome</keyword>
<dbReference type="InterPro" id="IPR036388">
    <property type="entry name" value="WH-like_DNA-bd_sf"/>
</dbReference>
<evidence type="ECO:0000256" key="3">
    <source>
        <dbReference type="ARBA" id="ARBA00023125"/>
    </source>
</evidence>
<dbReference type="NCBIfam" id="NF008239">
    <property type="entry name" value="PRK11013.1"/>
    <property type="match status" value="1"/>
</dbReference>
<dbReference type="Gene3D" id="3.40.190.290">
    <property type="match status" value="1"/>
</dbReference>
<evidence type="ECO:0000313" key="6">
    <source>
        <dbReference type="EMBL" id="MDT9000504.1"/>
    </source>
</evidence>
<dbReference type="EMBL" id="JAVXZY010000005">
    <property type="protein sequence ID" value="MDT9000504.1"/>
    <property type="molecule type" value="Genomic_DNA"/>
</dbReference>
<comment type="similarity">
    <text evidence="1">Belongs to the LysR transcriptional regulatory family.</text>
</comment>
<dbReference type="Pfam" id="PF00126">
    <property type="entry name" value="HTH_1"/>
    <property type="match status" value="1"/>
</dbReference>
<comment type="caution">
    <text evidence="6">The sequence shown here is derived from an EMBL/GenBank/DDBJ whole genome shotgun (WGS) entry which is preliminary data.</text>
</comment>
<evidence type="ECO:0000313" key="7">
    <source>
        <dbReference type="Proteomes" id="UP001246372"/>
    </source>
</evidence>
<dbReference type="InterPro" id="IPR005119">
    <property type="entry name" value="LysR_subst-bd"/>
</dbReference>
<dbReference type="PRINTS" id="PR00039">
    <property type="entry name" value="HTHLYSR"/>
</dbReference>
<dbReference type="PANTHER" id="PTHR30427">
    <property type="entry name" value="TRANSCRIPTIONAL ACTIVATOR PROTEIN LYSR"/>
    <property type="match status" value="1"/>
</dbReference>
<evidence type="ECO:0000256" key="2">
    <source>
        <dbReference type="ARBA" id="ARBA00023015"/>
    </source>
</evidence>
<feature type="domain" description="HTH lysR-type" evidence="5">
    <location>
        <begin position="1"/>
        <end position="63"/>
    </location>
</feature>
<dbReference type="Gene3D" id="1.10.10.10">
    <property type="entry name" value="Winged helix-like DNA-binding domain superfamily/Winged helix DNA-binding domain"/>
    <property type="match status" value="1"/>
</dbReference>
<dbReference type="SUPFAM" id="SSF53850">
    <property type="entry name" value="Periplasmic binding protein-like II"/>
    <property type="match status" value="1"/>
</dbReference>
<keyword evidence="3" id="KW-0238">DNA-binding</keyword>